<proteinExistence type="inferred from homology"/>
<dbReference type="Proteomes" id="UP000054078">
    <property type="component" value="Unassembled WGS sequence"/>
</dbReference>
<dbReference type="EMBL" id="LOJF01000010">
    <property type="protein sequence ID" value="KUH58037.1"/>
    <property type="molecule type" value="Genomic_DNA"/>
</dbReference>
<keyword evidence="9" id="KW-1185">Reference proteome</keyword>
<organism evidence="8 9">
    <name type="scientific">Tractidigestivibacter scatoligenes</name>
    <name type="common">Olsenella scatoligenes</name>
    <dbReference type="NCBI Taxonomy" id="1299998"/>
    <lineage>
        <taxon>Bacteria</taxon>
        <taxon>Bacillati</taxon>
        <taxon>Actinomycetota</taxon>
        <taxon>Coriobacteriia</taxon>
        <taxon>Coriobacteriales</taxon>
        <taxon>Atopobiaceae</taxon>
        <taxon>Tractidigestivibacter</taxon>
    </lineage>
</organism>
<feature type="binding site" evidence="7">
    <location>
        <position position="113"/>
    </location>
    <ligand>
        <name>S-adenosyl-L-methionine</name>
        <dbReference type="ChEBI" id="CHEBI:59789"/>
    </ligand>
</feature>
<dbReference type="PROSITE" id="PS51625">
    <property type="entry name" value="SAM_MT_TRMB"/>
    <property type="match status" value="1"/>
</dbReference>
<dbReference type="InterPro" id="IPR003358">
    <property type="entry name" value="tRNA_(Gua-N-7)_MeTrfase_Trmb"/>
</dbReference>
<dbReference type="PANTHER" id="PTHR23417">
    <property type="entry name" value="3-DEOXY-D-MANNO-OCTULOSONIC-ACID TRANSFERASE/TRNA GUANINE-N 7 - -METHYLTRANSFERASE"/>
    <property type="match status" value="1"/>
</dbReference>
<comment type="function">
    <text evidence="2 7">Catalyzes the formation of N(7)-methylguanine at position 46 (m7G46) in tRNA.</text>
</comment>
<dbReference type="Gene3D" id="3.40.50.150">
    <property type="entry name" value="Vaccinia Virus protein VP39"/>
    <property type="match status" value="1"/>
</dbReference>
<evidence type="ECO:0000256" key="7">
    <source>
        <dbReference type="HAMAP-Rule" id="MF_01057"/>
    </source>
</evidence>
<evidence type="ECO:0000256" key="6">
    <source>
        <dbReference type="ARBA" id="ARBA00022694"/>
    </source>
</evidence>
<dbReference type="UniPathway" id="UPA00989"/>
<dbReference type="GO" id="GO:0008176">
    <property type="term" value="F:tRNA (guanine(46)-N7)-methyltransferase activity"/>
    <property type="evidence" value="ECO:0007669"/>
    <property type="project" value="UniProtKB-UniRule"/>
</dbReference>
<dbReference type="OrthoDB" id="9802090at2"/>
<comment type="caution">
    <text evidence="8">The sequence shown here is derived from an EMBL/GenBank/DDBJ whole genome shotgun (WGS) entry which is preliminary data.</text>
</comment>
<feature type="binding site" evidence="7">
    <location>
        <position position="171"/>
    </location>
    <ligand>
        <name>substrate</name>
    </ligand>
</feature>
<feature type="binding site" evidence="7">
    <location>
        <position position="61"/>
    </location>
    <ligand>
        <name>S-adenosyl-L-methionine</name>
        <dbReference type="ChEBI" id="CHEBI:59789"/>
    </ligand>
</feature>
<evidence type="ECO:0000256" key="2">
    <source>
        <dbReference type="ARBA" id="ARBA00003015"/>
    </source>
</evidence>
<dbReference type="InterPro" id="IPR029063">
    <property type="entry name" value="SAM-dependent_MTases_sf"/>
</dbReference>
<dbReference type="CDD" id="cd02440">
    <property type="entry name" value="AdoMet_MTases"/>
    <property type="match status" value="1"/>
</dbReference>
<keyword evidence="5 7" id="KW-0949">S-adenosyl-L-methionine</keyword>
<dbReference type="Pfam" id="PF02390">
    <property type="entry name" value="Methyltransf_4"/>
    <property type="match status" value="1"/>
</dbReference>
<dbReference type="SUPFAM" id="SSF53335">
    <property type="entry name" value="S-adenosyl-L-methionine-dependent methyltransferases"/>
    <property type="match status" value="1"/>
</dbReference>
<evidence type="ECO:0000256" key="3">
    <source>
        <dbReference type="ARBA" id="ARBA00022603"/>
    </source>
</evidence>
<evidence type="ECO:0000313" key="9">
    <source>
        <dbReference type="Proteomes" id="UP000054078"/>
    </source>
</evidence>
<dbReference type="STRING" id="1299998.AUL39_07390"/>
<evidence type="ECO:0000313" key="8">
    <source>
        <dbReference type="EMBL" id="KUH58037.1"/>
    </source>
</evidence>
<gene>
    <name evidence="7" type="primary">trmB</name>
    <name evidence="8" type="ORF">AUL39_07390</name>
</gene>
<sequence length="292" mass="32192">MHARTPKHFVLEERLERYADFIEPAPQDYAGRWAEACYPLGGTTAAGGAAGAGRFREVHLDLGCGKGAFTVESARREPDVLFLGMDGEPLCMAYAGGLAAKSGLENVVFLAWDGHRVTEAFAPGELSRIYLNFPTPFPRKRQARRRLTDATCLMEYRRILAPDGTLRLKTDSRPLYLFTLEELDAAGYQVLWTSEDARADFPNEPTSGYEERLAANGAKVFALEATPGPEPAHFSPTPQRGLVEYLPQDLEKLDYVPLGMEATVWNMRNREAKLWAKGHKGSGTAGGVEKAN</sequence>
<accession>A0A100YV58</accession>
<dbReference type="AlphaFoldDB" id="A0A100YV58"/>
<dbReference type="EC" id="2.1.1.33" evidence="7"/>
<comment type="catalytic activity">
    <reaction evidence="1 7">
        <text>guanosine(46) in tRNA + S-adenosyl-L-methionine = N(7)-methylguanosine(46) in tRNA + S-adenosyl-L-homocysteine</text>
        <dbReference type="Rhea" id="RHEA:42708"/>
        <dbReference type="Rhea" id="RHEA-COMP:10188"/>
        <dbReference type="Rhea" id="RHEA-COMP:10189"/>
        <dbReference type="ChEBI" id="CHEBI:57856"/>
        <dbReference type="ChEBI" id="CHEBI:59789"/>
        <dbReference type="ChEBI" id="CHEBI:74269"/>
        <dbReference type="ChEBI" id="CHEBI:74480"/>
        <dbReference type="EC" id="2.1.1.33"/>
    </reaction>
</comment>
<dbReference type="RefSeq" id="WP_059054968.1">
    <property type="nucleotide sequence ID" value="NZ_LOJF01000010.1"/>
</dbReference>
<name>A0A100YV58_TRASO</name>
<dbReference type="PANTHER" id="PTHR23417:SF14">
    <property type="entry name" value="PENTACOTRIPEPTIDE-REPEAT REGION OF PRORP DOMAIN-CONTAINING PROTEIN"/>
    <property type="match status" value="1"/>
</dbReference>
<evidence type="ECO:0000256" key="1">
    <source>
        <dbReference type="ARBA" id="ARBA00000142"/>
    </source>
</evidence>
<comment type="similarity">
    <text evidence="7">Belongs to the class I-like SAM-binding methyltransferase superfamily. TrmB family.</text>
</comment>
<dbReference type="InterPro" id="IPR055361">
    <property type="entry name" value="tRNA_methyltr_TrmB_bact"/>
</dbReference>
<comment type="pathway">
    <text evidence="7">tRNA modification; N(7)-methylguanine-tRNA biosynthesis.</text>
</comment>
<dbReference type="HAMAP" id="MF_01057">
    <property type="entry name" value="tRNA_methyltr_TrmB"/>
    <property type="match status" value="1"/>
</dbReference>
<comment type="caution">
    <text evidence="7">Lacks conserved residue(s) required for the propagation of feature annotation.</text>
</comment>
<evidence type="ECO:0000256" key="5">
    <source>
        <dbReference type="ARBA" id="ARBA00022691"/>
    </source>
</evidence>
<keyword evidence="4 7" id="KW-0808">Transferase</keyword>
<reference evidence="8 9" key="1">
    <citation type="submission" date="2015-12" db="EMBL/GenBank/DDBJ databases">
        <title>Draft Genome Sequence of Olsenella scatoligenes SK9K4T; a Producer of 3-Methylindole- (skatole) and 4-Methylphenol- (p-cresol) Isolated from Pig Feces.</title>
        <authorList>
            <person name="Li X."/>
            <person name="Borg B."/>
            <person name="Canibe N."/>
        </authorList>
    </citation>
    <scope>NUCLEOTIDE SEQUENCE [LARGE SCALE GENOMIC DNA]</scope>
    <source>
        <strain evidence="8 9">SK9K4</strain>
    </source>
</reference>
<feature type="binding site" evidence="7">
    <location>
        <position position="86"/>
    </location>
    <ligand>
        <name>S-adenosyl-L-methionine</name>
        <dbReference type="ChEBI" id="CHEBI:59789"/>
    </ligand>
</feature>
<keyword evidence="3 7" id="KW-0489">Methyltransferase</keyword>
<keyword evidence="6 7" id="KW-0819">tRNA processing</keyword>
<protein>
    <recommendedName>
        <fullName evidence="7">tRNA (guanine-N(7)-)-methyltransferase</fullName>
        <ecNumber evidence="7">2.1.1.33</ecNumber>
    </recommendedName>
    <alternativeName>
        <fullName evidence="7">tRNA (guanine(46)-N(7))-methyltransferase</fullName>
    </alternativeName>
    <alternativeName>
        <fullName evidence="7">tRNA(m7G46)-methyltransferase</fullName>
    </alternativeName>
</protein>
<evidence type="ECO:0000256" key="4">
    <source>
        <dbReference type="ARBA" id="ARBA00022679"/>
    </source>
</evidence>
<dbReference type="GO" id="GO:0043527">
    <property type="term" value="C:tRNA methyltransferase complex"/>
    <property type="evidence" value="ECO:0007669"/>
    <property type="project" value="TreeGrafter"/>
</dbReference>